<accession>A0AAE8ZL87</accession>
<reference evidence="4 6" key="1">
    <citation type="submission" date="2022-04" db="EMBL/GenBank/DDBJ databases">
        <title>Chromosome-level reference genomes for two strains of Caenorhabditis briggsae: an improved platform for comparative genomics.</title>
        <authorList>
            <person name="Stevens L."/>
            <person name="Andersen E."/>
        </authorList>
    </citation>
    <scope>NUCLEOTIDE SEQUENCE [LARGE SCALE GENOMIC DNA]</scope>
    <source>
        <strain evidence="4">VX34</strain>
        <tissue evidence="4">Whole-organism</tissue>
    </source>
</reference>
<reference evidence="3 5" key="2">
    <citation type="submission" date="2022-05" db="EMBL/GenBank/DDBJ databases">
        <title>Chromosome-level reference genomes for two strains of Caenorhabditis briggsae: an improved platform for comparative genomics.</title>
        <authorList>
            <person name="Stevens L."/>
            <person name="Andersen E.C."/>
        </authorList>
    </citation>
    <scope>NUCLEOTIDE SEQUENCE [LARGE SCALE GENOMIC DNA]</scope>
    <source>
        <strain evidence="3">QX1410_ONT</strain>
        <tissue evidence="3">Whole-organism</tissue>
    </source>
</reference>
<evidence type="ECO:0000313" key="3">
    <source>
        <dbReference type="EMBL" id="ULT79589.1"/>
    </source>
</evidence>
<gene>
    <name evidence="3" type="ORF">L3Y34_010288</name>
    <name evidence="4" type="ORF">L5515_016175</name>
</gene>
<evidence type="ECO:0000313" key="6">
    <source>
        <dbReference type="Proteomes" id="UP000829354"/>
    </source>
</evidence>
<feature type="transmembrane region" description="Helical" evidence="2">
    <location>
        <begin position="144"/>
        <end position="166"/>
    </location>
</feature>
<dbReference type="Proteomes" id="UP000829354">
    <property type="component" value="Chromosome X"/>
</dbReference>
<feature type="transmembrane region" description="Helical" evidence="2">
    <location>
        <begin position="199"/>
        <end position="221"/>
    </location>
</feature>
<keyword evidence="2" id="KW-1133">Transmembrane helix</keyword>
<dbReference type="AlphaFoldDB" id="A0AAE8ZL87"/>
<evidence type="ECO:0000313" key="5">
    <source>
        <dbReference type="Proteomes" id="UP000827892"/>
    </source>
</evidence>
<evidence type="ECO:0000256" key="2">
    <source>
        <dbReference type="SAM" id="Phobius"/>
    </source>
</evidence>
<dbReference type="EMBL" id="CP092625">
    <property type="protein sequence ID" value="UMM38897.1"/>
    <property type="molecule type" value="Genomic_DNA"/>
</dbReference>
<name>A0AAE8ZL87_CAEBR</name>
<keyword evidence="6" id="KW-1185">Reference proteome</keyword>
<dbReference type="EMBL" id="CP090896">
    <property type="protein sequence ID" value="ULT79589.1"/>
    <property type="molecule type" value="Genomic_DNA"/>
</dbReference>
<feature type="region of interest" description="Disordered" evidence="1">
    <location>
        <begin position="38"/>
        <end position="78"/>
    </location>
</feature>
<evidence type="ECO:0000256" key="1">
    <source>
        <dbReference type="SAM" id="MobiDB-lite"/>
    </source>
</evidence>
<sequence>MNLKFSNVSISDMTRPTAPCLTADYYTYSTYTQRDDYYGGYEPKNDNSQDYNRTSAPMRREPTKTVSHNQRGKGKDSSSAHCISFIYCALAIIVIAFNVVMYYNGVRNSFVIYLSGAMAIIVFTCILMHIGIGAQQPFLCIPFVVLRTLETFVSALMLAAFTYAIVKPESDLFMLFLQCTRMAAQLVSAHFKFDLVDTTFQVCIIGWCISLVLLSVSVYVCRVAFHCTMSIADQVRYNRYQKHTGTSQTRFAGDEYPCI</sequence>
<dbReference type="Proteomes" id="UP000827892">
    <property type="component" value="Chromosome X"/>
</dbReference>
<feature type="transmembrane region" description="Helical" evidence="2">
    <location>
        <begin position="110"/>
        <end position="132"/>
    </location>
</feature>
<protein>
    <submittedName>
        <fullName evidence="3">Uncharacterized protein</fullName>
    </submittedName>
</protein>
<feature type="transmembrane region" description="Helical" evidence="2">
    <location>
        <begin position="80"/>
        <end position="104"/>
    </location>
</feature>
<keyword evidence="2" id="KW-0472">Membrane</keyword>
<keyword evidence="2" id="KW-0812">Transmembrane</keyword>
<feature type="compositionally biased region" description="Basic and acidic residues" evidence="1">
    <location>
        <begin position="38"/>
        <end position="47"/>
    </location>
</feature>
<proteinExistence type="predicted"/>
<organism evidence="3 5">
    <name type="scientific">Caenorhabditis briggsae</name>
    <dbReference type="NCBI Taxonomy" id="6238"/>
    <lineage>
        <taxon>Eukaryota</taxon>
        <taxon>Metazoa</taxon>
        <taxon>Ecdysozoa</taxon>
        <taxon>Nematoda</taxon>
        <taxon>Chromadorea</taxon>
        <taxon>Rhabditida</taxon>
        <taxon>Rhabditina</taxon>
        <taxon>Rhabditomorpha</taxon>
        <taxon>Rhabditoidea</taxon>
        <taxon>Rhabditidae</taxon>
        <taxon>Peloderinae</taxon>
        <taxon>Caenorhabditis</taxon>
    </lineage>
</organism>
<evidence type="ECO:0000313" key="4">
    <source>
        <dbReference type="EMBL" id="UMM38897.1"/>
    </source>
</evidence>